<reference evidence="1 2" key="1">
    <citation type="journal article" date="2021" name="Sci. Rep.">
        <title>Chromosome anchoring in Senegalese sole (Solea senegalensis) reveals sex-associated markers and genome rearrangements in flatfish.</title>
        <authorList>
            <person name="Guerrero-Cozar I."/>
            <person name="Gomez-Garrido J."/>
            <person name="Berbel C."/>
            <person name="Martinez-Blanch J.F."/>
            <person name="Alioto T."/>
            <person name="Claros M.G."/>
            <person name="Gagnaire P.A."/>
            <person name="Manchado M."/>
        </authorList>
    </citation>
    <scope>NUCLEOTIDE SEQUENCE [LARGE SCALE GENOMIC DNA]</scope>
    <source>
        <strain evidence="1">Sse05_10M</strain>
    </source>
</reference>
<sequence length="158" mass="17302">MTRAPETLPKKLNDSLITARAASGTTGGGRAYMFGIHSATTREKAFAPCALVGNGAARVQTSRRLLGIEPLTTYSTMNWLRVISHAAMILATGARVINAPPPPLITAAPLRRYKVQSVTIGPFSIYGKRMIRDNQQQLRRSAYLTLHLHTCSNHTHYC</sequence>
<gene>
    <name evidence="1" type="ORF">JOB18_004502</name>
</gene>
<dbReference type="AlphaFoldDB" id="A0AAV6T3C6"/>
<proteinExistence type="predicted"/>
<accession>A0AAV6T3C6</accession>
<protein>
    <submittedName>
        <fullName evidence="1">Uncharacterized protein</fullName>
    </submittedName>
</protein>
<dbReference type="Proteomes" id="UP000693946">
    <property type="component" value="Linkage Group LG1"/>
</dbReference>
<dbReference type="EMBL" id="JAGKHQ010000001">
    <property type="protein sequence ID" value="KAG7523904.1"/>
    <property type="molecule type" value="Genomic_DNA"/>
</dbReference>
<evidence type="ECO:0000313" key="1">
    <source>
        <dbReference type="EMBL" id="KAG7523904.1"/>
    </source>
</evidence>
<keyword evidence="2" id="KW-1185">Reference proteome</keyword>
<name>A0AAV6T3C6_SOLSE</name>
<evidence type="ECO:0000313" key="2">
    <source>
        <dbReference type="Proteomes" id="UP000693946"/>
    </source>
</evidence>
<comment type="caution">
    <text evidence="1">The sequence shown here is derived from an EMBL/GenBank/DDBJ whole genome shotgun (WGS) entry which is preliminary data.</text>
</comment>
<organism evidence="1 2">
    <name type="scientific">Solea senegalensis</name>
    <name type="common">Senegalese sole</name>
    <dbReference type="NCBI Taxonomy" id="28829"/>
    <lineage>
        <taxon>Eukaryota</taxon>
        <taxon>Metazoa</taxon>
        <taxon>Chordata</taxon>
        <taxon>Craniata</taxon>
        <taxon>Vertebrata</taxon>
        <taxon>Euteleostomi</taxon>
        <taxon>Actinopterygii</taxon>
        <taxon>Neopterygii</taxon>
        <taxon>Teleostei</taxon>
        <taxon>Neoteleostei</taxon>
        <taxon>Acanthomorphata</taxon>
        <taxon>Carangaria</taxon>
        <taxon>Pleuronectiformes</taxon>
        <taxon>Pleuronectoidei</taxon>
        <taxon>Soleidae</taxon>
        <taxon>Solea</taxon>
    </lineage>
</organism>